<evidence type="ECO:0000313" key="3">
    <source>
        <dbReference type="Proteomes" id="UP000663920"/>
    </source>
</evidence>
<dbReference type="Proteomes" id="UP000663920">
    <property type="component" value="Chromosome"/>
</dbReference>
<protein>
    <recommendedName>
        <fullName evidence="1">DUF6970 domain-containing protein</fullName>
    </recommendedName>
</protein>
<accession>A0A975CM27</accession>
<dbReference type="KEGG" id="pcea:J3359_13455"/>
<dbReference type="EMBL" id="CP071869">
    <property type="protein sequence ID" value="QTE21814.1"/>
    <property type="molecule type" value="Genomic_DNA"/>
</dbReference>
<dbReference type="PROSITE" id="PS51257">
    <property type="entry name" value="PROKAR_LIPOPROTEIN"/>
    <property type="match status" value="1"/>
</dbReference>
<gene>
    <name evidence="2" type="ORF">J3359_13455</name>
</gene>
<dbReference type="RefSeq" id="WP_208077365.1">
    <property type="nucleotide sequence ID" value="NZ_CP071869.1"/>
</dbReference>
<keyword evidence="3" id="KW-1185">Reference proteome</keyword>
<evidence type="ECO:0000259" key="1">
    <source>
        <dbReference type="Pfam" id="PF22311"/>
    </source>
</evidence>
<name>A0A975CM27_9FLAO</name>
<dbReference type="InterPro" id="IPR054243">
    <property type="entry name" value="DUF6970"/>
</dbReference>
<proteinExistence type="predicted"/>
<feature type="domain" description="DUF6970" evidence="1">
    <location>
        <begin position="39"/>
        <end position="110"/>
    </location>
</feature>
<organism evidence="2 3">
    <name type="scientific">Polaribacter cellanae</name>
    <dbReference type="NCBI Taxonomy" id="2818493"/>
    <lineage>
        <taxon>Bacteria</taxon>
        <taxon>Pseudomonadati</taxon>
        <taxon>Bacteroidota</taxon>
        <taxon>Flavobacteriia</taxon>
        <taxon>Flavobacteriales</taxon>
        <taxon>Flavobacteriaceae</taxon>
    </lineage>
</organism>
<evidence type="ECO:0000313" key="2">
    <source>
        <dbReference type="EMBL" id="QTE21814.1"/>
    </source>
</evidence>
<dbReference type="Pfam" id="PF22311">
    <property type="entry name" value="DUF6970"/>
    <property type="match status" value="1"/>
</dbReference>
<sequence>MKKLTLIICIILSISSCEKNDDEINYPTCLQTRINNFIENYGVQNPRSNIKKYTYQNQSVYIFYANNVSDEHFSVIDENCNTICSFGSIAGNNTCDNWESAELIETVWTDNR</sequence>
<dbReference type="AlphaFoldDB" id="A0A975CM27"/>
<reference evidence="2 3" key="1">
    <citation type="submission" date="2021-03" db="EMBL/GenBank/DDBJ databases">
        <title>Complete genome of Polaribacter_sp.SM13.</title>
        <authorList>
            <person name="Jeong S.W."/>
            <person name="Bae J.W."/>
        </authorList>
    </citation>
    <scope>NUCLEOTIDE SEQUENCE [LARGE SCALE GENOMIC DNA]</scope>
    <source>
        <strain evidence="2 3">SM13</strain>
    </source>
</reference>